<dbReference type="EC" id="3.1.13.1" evidence="2"/>
<dbReference type="PANTHER" id="PTHR23355:SF9">
    <property type="entry name" value="DIS3-LIKE EXONUCLEASE 2"/>
    <property type="match status" value="1"/>
</dbReference>
<dbReference type="Proteomes" id="UP000271469">
    <property type="component" value="Chromosome"/>
</dbReference>
<dbReference type="OrthoDB" id="5800376at2"/>
<evidence type="ECO:0000313" key="3">
    <source>
        <dbReference type="Proteomes" id="UP000271469"/>
    </source>
</evidence>
<dbReference type="PANTHER" id="PTHR23355">
    <property type="entry name" value="RIBONUCLEASE"/>
    <property type="match status" value="1"/>
</dbReference>
<dbReference type="InterPro" id="IPR012340">
    <property type="entry name" value="NA-bd_OB-fold"/>
</dbReference>
<proteinExistence type="predicted"/>
<sequence length="501" mass="53384">MQRILSAPDLDFDAVRTELGISEDYGAAAQDEADHPADRWSADREDRTDLPFVTIDPPTSMDLDQAVHIVADGDGFLVNYAIADVAALVEPERALDQESRRRGATFYFPDRSVPLHPRSLSEGAGSLLPDQTRPCVLWTIRVGSDGAPVEVAVRRATIRSVAKLDYAAVTEDAAARRLHPSIAALPAFGALRQRVALARGAVELDLPDQEVVRDDGRWTLRLAPHTEADMWNSQLSLLTGMCAGQIMADAGVGLLRTLPPADPRAVAALRAAAVSLGVRWPDGVSVGEFLAGLPKDDPATVALMSAGAGLMRGADYLVLDHPDRGDLVGGDPDRGDPALGDVVLTSNDGRPSPDRMRHAAIAGLYAHVTAPLRRLGDRFATEVCLAVTSGQPVPDWVSRALPTLPKLLRSADALAATADRVSIDLTEAVLLASRVGETFEAVVLHAATEHRPAQVFLTDVAVIAPCEGDPLPGQRLAVTLEVADPSSRTVRFVPADRPRTP</sequence>
<dbReference type="SMART" id="SM00955">
    <property type="entry name" value="RNB"/>
    <property type="match status" value="1"/>
</dbReference>
<dbReference type="InterPro" id="IPR001900">
    <property type="entry name" value="RNase_II/R"/>
</dbReference>
<dbReference type="GO" id="GO:0008859">
    <property type="term" value="F:exoribonuclease II activity"/>
    <property type="evidence" value="ECO:0007669"/>
    <property type="project" value="UniProtKB-EC"/>
</dbReference>
<dbReference type="GO" id="GO:0003723">
    <property type="term" value="F:RNA binding"/>
    <property type="evidence" value="ECO:0007669"/>
    <property type="project" value="InterPro"/>
</dbReference>
<gene>
    <name evidence="2" type="primary">rnr</name>
    <name evidence="2" type="ORF">D7316_00187</name>
</gene>
<dbReference type="GO" id="GO:0006402">
    <property type="term" value="P:mRNA catabolic process"/>
    <property type="evidence" value="ECO:0007669"/>
    <property type="project" value="TreeGrafter"/>
</dbReference>
<dbReference type="EMBL" id="CP033972">
    <property type="protein sequence ID" value="AZG43618.1"/>
    <property type="molecule type" value="Genomic_DNA"/>
</dbReference>
<dbReference type="KEGG" id="gom:D7316_00187"/>
<organism evidence="2 3">
    <name type="scientific">Gordonia insulae</name>
    <dbReference type="NCBI Taxonomy" id="2420509"/>
    <lineage>
        <taxon>Bacteria</taxon>
        <taxon>Bacillati</taxon>
        <taxon>Actinomycetota</taxon>
        <taxon>Actinomycetes</taxon>
        <taxon>Mycobacteriales</taxon>
        <taxon>Gordoniaceae</taxon>
        <taxon>Gordonia</taxon>
    </lineage>
</organism>
<dbReference type="InterPro" id="IPR050180">
    <property type="entry name" value="RNR_Ribonuclease"/>
</dbReference>
<dbReference type="InterPro" id="IPR040596">
    <property type="entry name" value="RNase_II_C_S1"/>
</dbReference>
<protein>
    <submittedName>
        <fullName evidence="2">Ribonuclease R</fullName>
        <ecNumber evidence="2">3.1.13.1</ecNumber>
    </submittedName>
</protein>
<dbReference type="SUPFAM" id="SSF50249">
    <property type="entry name" value="Nucleic acid-binding proteins"/>
    <property type="match status" value="1"/>
</dbReference>
<dbReference type="Pfam" id="PF18614">
    <property type="entry name" value="RNase_II_C_S1"/>
    <property type="match status" value="1"/>
</dbReference>
<evidence type="ECO:0000313" key="2">
    <source>
        <dbReference type="EMBL" id="AZG43618.1"/>
    </source>
</evidence>
<keyword evidence="3" id="KW-1185">Reference proteome</keyword>
<dbReference type="RefSeq" id="WP_124706631.1">
    <property type="nucleotide sequence ID" value="NZ_CP033972.1"/>
</dbReference>
<evidence type="ECO:0000259" key="1">
    <source>
        <dbReference type="SMART" id="SM00955"/>
    </source>
</evidence>
<dbReference type="AlphaFoldDB" id="A0A3G8JFC4"/>
<reference evidence="2 3" key="1">
    <citation type="submission" date="2018-11" db="EMBL/GenBank/DDBJ databases">
        <title>Gordonia insulae sp. nov., isolated from an island soil.</title>
        <authorList>
            <person name="Kim Y.S."/>
            <person name="Kim S.B."/>
        </authorList>
    </citation>
    <scope>NUCLEOTIDE SEQUENCE [LARGE SCALE GENOMIC DNA]</scope>
    <source>
        <strain evidence="2 3">MMS17-SY073</strain>
    </source>
</reference>
<accession>A0A3G8JFC4</accession>
<name>A0A3G8JFC4_9ACTN</name>
<dbReference type="Pfam" id="PF00773">
    <property type="entry name" value="RNB"/>
    <property type="match status" value="1"/>
</dbReference>
<keyword evidence="2" id="KW-0378">Hydrolase</keyword>
<feature type="domain" description="RNB" evidence="1">
    <location>
        <begin position="44"/>
        <end position="390"/>
    </location>
</feature>